<keyword evidence="1 4" id="KW-0812">Transmembrane</keyword>
<accession>A0A7W7IRI7</accession>
<protein>
    <submittedName>
        <fullName evidence="4">Transmembrane sensor</fullName>
    </submittedName>
</protein>
<proteinExistence type="predicted"/>
<dbReference type="PANTHER" id="PTHR30273:SF2">
    <property type="entry name" value="PROTEIN FECR"/>
    <property type="match status" value="1"/>
</dbReference>
<name>A0A7W7IRI7_9CAUL</name>
<keyword evidence="1" id="KW-1133">Transmembrane helix</keyword>
<evidence type="ECO:0000256" key="1">
    <source>
        <dbReference type="SAM" id="Phobius"/>
    </source>
</evidence>
<dbReference type="RefSeq" id="WP_184270669.1">
    <property type="nucleotide sequence ID" value="NZ_JACHKY010000004.1"/>
</dbReference>
<comment type="caution">
    <text evidence="4">The sequence shown here is derived from an EMBL/GenBank/DDBJ whole genome shotgun (WGS) entry which is preliminary data.</text>
</comment>
<evidence type="ECO:0000259" key="3">
    <source>
        <dbReference type="Pfam" id="PF16220"/>
    </source>
</evidence>
<dbReference type="Proteomes" id="UP000539957">
    <property type="component" value="Unassembled WGS sequence"/>
</dbReference>
<dbReference type="PIRSF" id="PIRSF018266">
    <property type="entry name" value="FecR"/>
    <property type="match status" value="1"/>
</dbReference>
<dbReference type="InterPro" id="IPR012373">
    <property type="entry name" value="Ferrdict_sens_TM"/>
</dbReference>
<keyword evidence="5" id="KW-1185">Reference proteome</keyword>
<keyword evidence="1" id="KW-0472">Membrane</keyword>
<dbReference type="Pfam" id="PF04773">
    <property type="entry name" value="FecR"/>
    <property type="match status" value="1"/>
</dbReference>
<evidence type="ECO:0000313" key="4">
    <source>
        <dbReference type="EMBL" id="MBB4798705.1"/>
    </source>
</evidence>
<gene>
    <name evidence="4" type="ORF">HNP32_002459</name>
</gene>
<dbReference type="GO" id="GO:0016989">
    <property type="term" value="F:sigma factor antagonist activity"/>
    <property type="evidence" value="ECO:0007669"/>
    <property type="project" value="TreeGrafter"/>
</dbReference>
<organism evidence="4 5">
    <name type="scientific">Brevundimonas bullata</name>
    <dbReference type="NCBI Taxonomy" id="13160"/>
    <lineage>
        <taxon>Bacteria</taxon>
        <taxon>Pseudomonadati</taxon>
        <taxon>Pseudomonadota</taxon>
        <taxon>Alphaproteobacteria</taxon>
        <taxon>Caulobacterales</taxon>
        <taxon>Caulobacteraceae</taxon>
        <taxon>Brevundimonas</taxon>
    </lineage>
</organism>
<reference evidence="4 5" key="1">
    <citation type="submission" date="2020-08" db="EMBL/GenBank/DDBJ databases">
        <title>Functional genomics of gut bacteria from endangered species of beetles.</title>
        <authorList>
            <person name="Carlos-Shanley C."/>
        </authorList>
    </citation>
    <scope>NUCLEOTIDE SEQUENCE [LARGE SCALE GENOMIC DNA]</scope>
    <source>
        <strain evidence="4 5">S00123</strain>
    </source>
</reference>
<dbReference type="EMBL" id="JACHKY010000004">
    <property type="protein sequence ID" value="MBB4798705.1"/>
    <property type="molecule type" value="Genomic_DNA"/>
</dbReference>
<dbReference type="Gene3D" id="2.60.120.1440">
    <property type="match status" value="1"/>
</dbReference>
<dbReference type="InterPro" id="IPR006860">
    <property type="entry name" value="FecR"/>
</dbReference>
<sequence>MAGPKARMSAADIEAAEWHGRLGARNVDTRTIEDFFAWRQSPANAAAYARVETVWSGTARLAGDPQVTEALNAAFSRRTQRRRPPRLLLGLAAVGAAAALAGGFSFWLQSRTVFSTGVGEERLVRLADGSSVRLDTASRVRVRFDGDRRFIELQEGQAFFTVAHDASRPFVVAAGDARVTALGTVFDVRRDGAGVKVILVSGAVEVADSAGAAKRMTAGQQAKVTKAGVTTRAADVDVETGWVDGRIVFRDAPLRAAVAEVNRYLPEKIVLDERVTGRASVNGVFRTGDRDAFVSTATEVFDLKASAGPGGTIVLTGRNE</sequence>
<dbReference type="Pfam" id="PF16220">
    <property type="entry name" value="DUF4880"/>
    <property type="match status" value="1"/>
</dbReference>
<feature type="domain" description="FecR N-terminal" evidence="3">
    <location>
        <begin position="14"/>
        <end position="53"/>
    </location>
</feature>
<evidence type="ECO:0000259" key="2">
    <source>
        <dbReference type="Pfam" id="PF04773"/>
    </source>
</evidence>
<dbReference type="PANTHER" id="PTHR30273">
    <property type="entry name" value="PERIPLASMIC SIGNAL SENSOR AND SIGMA FACTOR ACTIVATOR FECR-RELATED"/>
    <property type="match status" value="1"/>
</dbReference>
<dbReference type="AlphaFoldDB" id="A0A7W7IRI7"/>
<evidence type="ECO:0000313" key="5">
    <source>
        <dbReference type="Proteomes" id="UP000539957"/>
    </source>
</evidence>
<dbReference type="InterPro" id="IPR032623">
    <property type="entry name" value="FecR_N"/>
</dbReference>
<feature type="domain" description="FecR protein" evidence="2">
    <location>
        <begin position="114"/>
        <end position="205"/>
    </location>
</feature>
<feature type="transmembrane region" description="Helical" evidence="1">
    <location>
        <begin position="87"/>
        <end position="108"/>
    </location>
</feature>